<dbReference type="SUPFAM" id="SSF103247">
    <property type="entry name" value="TT1751-like"/>
    <property type="match status" value="1"/>
</dbReference>
<name>A0A839HDP1_9GAMM</name>
<evidence type="ECO:0000313" key="3">
    <source>
        <dbReference type="EMBL" id="MBB1126751.1"/>
    </source>
</evidence>
<feature type="signal peptide" evidence="1">
    <location>
        <begin position="1"/>
        <end position="30"/>
    </location>
</feature>
<accession>A0A839HDP1</accession>
<dbReference type="AlphaFoldDB" id="A0A839HDP1"/>
<dbReference type="Pfam" id="PF03625">
    <property type="entry name" value="DUF302"/>
    <property type="match status" value="1"/>
</dbReference>
<keyword evidence="4" id="KW-1185">Reference proteome</keyword>
<reference evidence="3 4" key="1">
    <citation type="journal article" date="2020" name="Arch. Microbiol.">
        <title>The genome sequence of the giant phototrophic gammaproteobacterium Thiospirillum jenense gives insight into its physiological properties and phylogenetic relationships.</title>
        <authorList>
            <person name="Imhoff J.F."/>
            <person name="Meyer T.E."/>
            <person name="Kyndt J.A."/>
        </authorList>
    </citation>
    <scope>NUCLEOTIDE SEQUENCE [LARGE SCALE GENOMIC DNA]</scope>
    <source>
        <strain evidence="3 4">DSM 216</strain>
    </source>
</reference>
<gene>
    <name evidence="3" type="ORF">HUK38_11000</name>
</gene>
<feature type="chain" id="PRO_5032965755" evidence="1">
    <location>
        <begin position="31"/>
        <end position="452"/>
    </location>
</feature>
<feature type="domain" description="DUF302" evidence="2">
    <location>
        <begin position="339"/>
        <end position="386"/>
    </location>
</feature>
<dbReference type="EMBL" id="JABVCQ010000025">
    <property type="protein sequence ID" value="MBB1126751.1"/>
    <property type="molecule type" value="Genomic_DNA"/>
</dbReference>
<dbReference type="Proteomes" id="UP000548632">
    <property type="component" value="Unassembled WGS sequence"/>
</dbReference>
<dbReference type="RefSeq" id="WP_182584381.1">
    <property type="nucleotide sequence ID" value="NZ_JABVCQ010000025.1"/>
</dbReference>
<organism evidence="3 4">
    <name type="scientific">Thiospirillum jenense</name>
    <dbReference type="NCBI Taxonomy" id="1653858"/>
    <lineage>
        <taxon>Bacteria</taxon>
        <taxon>Pseudomonadati</taxon>
        <taxon>Pseudomonadota</taxon>
        <taxon>Gammaproteobacteria</taxon>
        <taxon>Chromatiales</taxon>
        <taxon>Chromatiaceae</taxon>
        <taxon>Thiospirillum</taxon>
    </lineage>
</organism>
<dbReference type="Gene3D" id="3.30.310.70">
    <property type="entry name" value="TT1751-like domain"/>
    <property type="match status" value="2"/>
</dbReference>
<comment type="caution">
    <text evidence="3">The sequence shown here is derived from an EMBL/GenBank/DDBJ whole genome shotgun (WGS) entry which is preliminary data.</text>
</comment>
<protein>
    <submittedName>
        <fullName evidence="3">DUF302 domain-containing protein</fullName>
    </submittedName>
</protein>
<proteinExistence type="predicted"/>
<dbReference type="InterPro" id="IPR035923">
    <property type="entry name" value="TT1751-like_sf"/>
</dbReference>
<dbReference type="InterPro" id="IPR005180">
    <property type="entry name" value="DUF302"/>
</dbReference>
<keyword evidence="1" id="KW-0732">Signal</keyword>
<evidence type="ECO:0000313" key="4">
    <source>
        <dbReference type="Proteomes" id="UP000548632"/>
    </source>
</evidence>
<evidence type="ECO:0000256" key="1">
    <source>
        <dbReference type="SAM" id="SignalP"/>
    </source>
</evidence>
<evidence type="ECO:0000259" key="2">
    <source>
        <dbReference type="Pfam" id="PF03625"/>
    </source>
</evidence>
<sequence>MNLTPLAIQFSTRRLLLTASLVLAPAIANANFTPFTQIATVPAVWTNGQVDAVATNTRAIEVAQAIAEFIAQTDESTLGLAASNWVVGGAPEGEAANDTAAIHAAILEIPTPQPIDPNQPVSTTNTKKVHIVEACNQAFASKALGVTPVIGDMIVANGYLHATALPCEIAVYADAYDIKIEMLNAEAIFSLFFTDVLFGQQMQNPEFAGALQQLPAQVNQELPAIVHHALTAANIGYWPENWSKGPWFKTDSPWDIVHAVLATPYNSPYIHLTYTRANGDATPFTNDDVANIANLITATLTVNGATGAGVHDAALDALLSTGSSWRAARPTPLSLPGNVKLIEACSPTYAKMAMSTGLHHATALPCEIAIAKTPDGSQLVVSYLDPHFMFNALFSDAFGNMSAEELTAFATLPGIVLNDLVAIVSYALDVKLPQYGLQLSRPTIAHYDMLPF</sequence>